<sequence>MSDLENYQRTVTPMVDETHIKAFFDYKGGGITGVAHNSTEAAISALVFMVRSLTCKFKEVAHIVPVWWRRRKLLARVAEGRHMWAGEDRLQSNMCRNR</sequence>
<evidence type="ECO:0000313" key="2">
    <source>
        <dbReference type="Proteomes" id="UP000821865"/>
    </source>
</evidence>
<proteinExistence type="predicted"/>
<dbReference type="EMBL" id="CM023472">
    <property type="protein sequence ID" value="KAH7959775.1"/>
    <property type="molecule type" value="Genomic_DNA"/>
</dbReference>
<protein>
    <submittedName>
        <fullName evidence="1">Uncharacterized protein</fullName>
    </submittedName>
</protein>
<reference evidence="1" key="1">
    <citation type="submission" date="2020-05" db="EMBL/GenBank/DDBJ databases">
        <title>Large-scale comparative analyses of tick genomes elucidate their genetic diversity and vector capacities.</title>
        <authorList>
            <person name="Jia N."/>
            <person name="Wang J."/>
            <person name="Shi W."/>
            <person name="Du L."/>
            <person name="Sun Y."/>
            <person name="Zhan W."/>
            <person name="Jiang J."/>
            <person name="Wang Q."/>
            <person name="Zhang B."/>
            <person name="Ji P."/>
            <person name="Sakyi L.B."/>
            <person name="Cui X."/>
            <person name="Yuan T."/>
            <person name="Jiang B."/>
            <person name="Yang W."/>
            <person name="Lam T.T.-Y."/>
            <person name="Chang Q."/>
            <person name="Ding S."/>
            <person name="Wang X."/>
            <person name="Zhu J."/>
            <person name="Ruan X."/>
            <person name="Zhao L."/>
            <person name="Wei J."/>
            <person name="Que T."/>
            <person name="Du C."/>
            <person name="Cheng J."/>
            <person name="Dai P."/>
            <person name="Han X."/>
            <person name="Huang E."/>
            <person name="Gao Y."/>
            <person name="Liu J."/>
            <person name="Shao H."/>
            <person name="Ye R."/>
            <person name="Li L."/>
            <person name="Wei W."/>
            <person name="Wang X."/>
            <person name="Wang C."/>
            <person name="Yang T."/>
            <person name="Huo Q."/>
            <person name="Li W."/>
            <person name="Guo W."/>
            <person name="Chen H."/>
            <person name="Zhou L."/>
            <person name="Ni X."/>
            <person name="Tian J."/>
            <person name="Zhou Y."/>
            <person name="Sheng Y."/>
            <person name="Liu T."/>
            <person name="Pan Y."/>
            <person name="Xia L."/>
            <person name="Li J."/>
            <person name="Zhao F."/>
            <person name="Cao W."/>
        </authorList>
    </citation>
    <scope>NUCLEOTIDE SEQUENCE</scope>
    <source>
        <strain evidence="1">Dsil-2018</strain>
    </source>
</reference>
<organism evidence="1 2">
    <name type="scientific">Dermacentor silvarum</name>
    <name type="common">Tick</name>
    <dbReference type="NCBI Taxonomy" id="543639"/>
    <lineage>
        <taxon>Eukaryota</taxon>
        <taxon>Metazoa</taxon>
        <taxon>Ecdysozoa</taxon>
        <taxon>Arthropoda</taxon>
        <taxon>Chelicerata</taxon>
        <taxon>Arachnida</taxon>
        <taxon>Acari</taxon>
        <taxon>Parasitiformes</taxon>
        <taxon>Ixodida</taxon>
        <taxon>Ixodoidea</taxon>
        <taxon>Ixodidae</taxon>
        <taxon>Rhipicephalinae</taxon>
        <taxon>Dermacentor</taxon>
    </lineage>
</organism>
<accession>A0ACB8D5I2</accession>
<evidence type="ECO:0000313" key="1">
    <source>
        <dbReference type="EMBL" id="KAH7959775.1"/>
    </source>
</evidence>
<comment type="caution">
    <text evidence="1">The sequence shown here is derived from an EMBL/GenBank/DDBJ whole genome shotgun (WGS) entry which is preliminary data.</text>
</comment>
<name>A0ACB8D5I2_DERSI</name>
<gene>
    <name evidence="1" type="ORF">HPB49_013744</name>
</gene>
<dbReference type="Proteomes" id="UP000821865">
    <property type="component" value="Chromosome 3"/>
</dbReference>
<keyword evidence="2" id="KW-1185">Reference proteome</keyword>